<comment type="similarity">
    <text evidence="1 2">Belongs to the anti-sigma-factor antagonist family.</text>
</comment>
<dbReference type="InterPro" id="IPR002645">
    <property type="entry name" value="STAS_dom"/>
</dbReference>
<dbReference type="PROSITE" id="PS50801">
    <property type="entry name" value="STAS"/>
    <property type="match status" value="1"/>
</dbReference>
<keyword evidence="5" id="KW-1185">Reference proteome</keyword>
<dbReference type="PANTHER" id="PTHR33495:SF2">
    <property type="entry name" value="ANTI-SIGMA FACTOR ANTAGONIST TM_1081-RELATED"/>
    <property type="match status" value="1"/>
</dbReference>
<sequence>MTTTTTLEGNVAQITLEGRLDLHNTPELRALLHEISDQGAKYYFMVMDRLEFIDSSGLSALVSGLKLARKAGGELVLVAPGPTVTKLLDLTMLNKVIPVEETLAGARSHVS</sequence>
<reference evidence="4" key="2">
    <citation type="submission" date="2020-09" db="EMBL/GenBank/DDBJ databases">
        <authorList>
            <person name="Sun Q."/>
            <person name="Ohkuma M."/>
        </authorList>
    </citation>
    <scope>NUCLEOTIDE SEQUENCE</scope>
    <source>
        <strain evidence="4">JCM 14371</strain>
    </source>
</reference>
<dbReference type="RefSeq" id="WP_188961493.1">
    <property type="nucleotide sequence ID" value="NZ_BMOE01000003.1"/>
</dbReference>
<dbReference type="Gene3D" id="3.30.750.24">
    <property type="entry name" value="STAS domain"/>
    <property type="match status" value="1"/>
</dbReference>
<organism evidence="4 5">
    <name type="scientific">Deinococcus aquiradiocola</name>
    <dbReference type="NCBI Taxonomy" id="393059"/>
    <lineage>
        <taxon>Bacteria</taxon>
        <taxon>Thermotogati</taxon>
        <taxon>Deinococcota</taxon>
        <taxon>Deinococci</taxon>
        <taxon>Deinococcales</taxon>
        <taxon>Deinococcaceae</taxon>
        <taxon>Deinococcus</taxon>
    </lineage>
</organism>
<dbReference type="CDD" id="cd07043">
    <property type="entry name" value="STAS_anti-anti-sigma_factors"/>
    <property type="match status" value="1"/>
</dbReference>
<gene>
    <name evidence="4" type="ORF">GCM10008939_13330</name>
</gene>
<dbReference type="EMBL" id="BMOE01000003">
    <property type="protein sequence ID" value="GGJ70282.1"/>
    <property type="molecule type" value="Genomic_DNA"/>
</dbReference>
<comment type="caution">
    <text evidence="4">The sequence shown here is derived from an EMBL/GenBank/DDBJ whole genome shotgun (WGS) entry which is preliminary data.</text>
</comment>
<name>A0A917PBU4_9DEIO</name>
<reference evidence="4" key="1">
    <citation type="journal article" date="2014" name="Int. J. Syst. Evol. Microbiol.">
        <title>Complete genome sequence of Corynebacterium casei LMG S-19264T (=DSM 44701T), isolated from a smear-ripened cheese.</title>
        <authorList>
            <consortium name="US DOE Joint Genome Institute (JGI-PGF)"/>
            <person name="Walter F."/>
            <person name="Albersmeier A."/>
            <person name="Kalinowski J."/>
            <person name="Ruckert C."/>
        </authorList>
    </citation>
    <scope>NUCLEOTIDE SEQUENCE</scope>
    <source>
        <strain evidence="4">JCM 14371</strain>
    </source>
</reference>
<protein>
    <recommendedName>
        <fullName evidence="2">Anti-sigma factor antagonist</fullName>
    </recommendedName>
</protein>
<evidence type="ECO:0000259" key="3">
    <source>
        <dbReference type="PROSITE" id="PS50801"/>
    </source>
</evidence>
<evidence type="ECO:0000313" key="5">
    <source>
        <dbReference type="Proteomes" id="UP000635726"/>
    </source>
</evidence>
<dbReference type="GO" id="GO:0043856">
    <property type="term" value="F:anti-sigma factor antagonist activity"/>
    <property type="evidence" value="ECO:0007669"/>
    <property type="project" value="InterPro"/>
</dbReference>
<evidence type="ECO:0000256" key="1">
    <source>
        <dbReference type="ARBA" id="ARBA00009013"/>
    </source>
</evidence>
<dbReference type="PANTHER" id="PTHR33495">
    <property type="entry name" value="ANTI-SIGMA FACTOR ANTAGONIST TM_1081-RELATED-RELATED"/>
    <property type="match status" value="1"/>
</dbReference>
<evidence type="ECO:0000313" key="4">
    <source>
        <dbReference type="EMBL" id="GGJ70282.1"/>
    </source>
</evidence>
<dbReference type="SUPFAM" id="SSF52091">
    <property type="entry name" value="SpoIIaa-like"/>
    <property type="match status" value="1"/>
</dbReference>
<dbReference type="InterPro" id="IPR036513">
    <property type="entry name" value="STAS_dom_sf"/>
</dbReference>
<evidence type="ECO:0000256" key="2">
    <source>
        <dbReference type="RuleBase" id="RU003749"/>
    </source>
</evidence>
<dbReference type="AlphaFoldDB" id="A0A917PBU4"/>
<accession>A0A917PBU4</accession>
<dbReference type="Pfam" id="PF01740">
    <property type="entry name" value="STAS"/>
    <property type="match status" value="1"/>
</dbReference>
<dbReference type="InterPro" id="IPR003658">
    <property type="entry name" value="Anti-sigma_ant"/>
</dbReference>
<proteinExistence type="inferred from homology"/>
<dbReference type="NCBIfam" id="TIGR00377">
    <property type="entry name" value="ant_ant_sig"/>
    <property type="match status" value="1"/>
</dbReference>
<feature type="domain" description="STAS" evidence="3">
    <location>
        <begin position="1"/>
        <end position="110"/>
    </location>
</feature>
<dbReference type="Proteomes" id="UP000635726">
    <property type="component" value="Unassembled WGS sequence"/>
</dbReference>